<comment type="similarity">
    <text evidence="2">Belongs to the DtxR/MntR family.</text>
</comment>
<dbReference type="Pfam" id="PF02742">
    <property type="entry name" value="Fe_dep_repr_C"/>
    <property type="match status" value="1"/>
</dbReference>
<dbReference type="GO" id="GO:0003677">
    <property type="term" value="F:DNA binding"/>
    <property type="evidence" value="ECO:0007669"/>
    <property type="project" value="UniProtKB-KW"/>
</dbReference>
<evidence type="ECO:0000256" key="6">
    <source>
        <dbReference type="ARBA" id="ARBA00023125"/>
    </source>
</evidence>
<feature type="compositionally biased region" description="Basic and acidic residues" evidence="8">
    <location>
        <begin position="223"/>
        <end position="234"/>
    </location>
</feature>
<dbReference type="Proteomes" id="UP000199076">
    <property type="component" value="Unassembled WGS sequence"/>
</dbReference>
<evidence type="ECO:0000256" key="4">
    <source>
        <dbReference type="ARBA" id="ARBA00023004"/>
    </source>
</evidence>
<dbReference type="InterPro" id="IPR022687">
    <property type="entry name" value="HTH_DTXR"/>
</dbReference>
<protein>
    <submittedName>
        <fullName evidence="10">Iron (Metal) dependent repressor, DtxR family</fullName>
    </submittedName>
</protein>
<evidence type="ECO:0000313" key="11">
    <source>
        <dbReference type="Proteomes" id="UP000199076"/>
    </source>
</evidence>
<sequence>MLSDVMEDYLKGIYELQREHEAPVKTSLIAESLDVTAPTVTSMMEKLAERGLVAREKYKGVELTDEGETVAVEIIRHHRLLEAFLVDHLDYEWTEVHEEADVLEHHISEEFEARIAERLGDPAVDPHGDPIPEATLEPPAADETRSLADFSVGDRVVVARVRDRNEDELEYLAEAGIVPGRQLVIEEKAPIGTMTVSHEDGRQTLPDDVAATIRAEPAETDTDERPDNRHASEP</sequence>
<dbReference type="SMART" id="SM00899">
    <property type="entry name" value="FeoA"/>
    <property type="match status" value="1"/>
</dbReference>
<dbReference type="InterPro" id="IPR007167">
    <property type="entry name" value="Fe-transptr_FeoA-like"/>
</dbReference>
<keyword evidence="7" id="KW-0804">Transcription</keyword>
<dbReference type="Pfam" id="PF01325">
    <property type="entry name" value="Fe_dep_repress"/>
    <property type="match status" value="1"/>
</dbReference>
<evidence type="ECO:0000256" key="8">
    <source>
        <dbReference type="SAM" id="MobiDB-lite"/>
    </source>
</evidence>
<evidence type="ECO:0000256" key="1">
    <source>
        <dbReference type="ARBA" id="ARBA00004496"/>
    </source>
</evidence>
<dbReference type="PANTHER" id="PTHR33238:SF7">
    <property type="entry name" value="IRON-DEPENDENT TRANSCRIPTIONAL REGULATOR"/>
    <property type="match status" value="1"/>
</dbReference>
<dbReference type="InterPro" id="IPR008988">
    <property type="entry name" value="Transcriptional_repressor_C"/>
</dbReference>
<dbReference type="STRING" id="660518.SAMN05216218_10165"/>
<evidence type="ECO:0000256" key="2">
    <source>
        <dbReference type="ARBA" id="ARBA00007871"/>
    </source>
</evidence>
<evidence type="ECO:0000256" key="7">
    <source>
        <dbReference type="ARBA" id="ARBA00023163"/>
    </source>
</evidence>
<accession>A0A1G7F810</accession>
<dbReference type="GO" id="GO:0046914">
    <property type="term" value="F:transition metal ion binding"/>
    <property type="evidence" value="ECO:0007669"/>
    <property type="project" value="InterPro"/>
</dbReference>
<dbReference type="InterPro" id="IPR038157">
    <property type="entry name" value="FeoA_core_dom"/>
</dbReference>
<comment type="subcellular location">
    <subcellularLocation>
        <location evidence="1">Cytoplasm</location>
    </subcellularLocation>
</comment>
<dbReference type="InterPro" id="IPR050536">
    <property type="entry name" value="DtxR_MntR_Metal-Reg"/>
</dbReference>
<dbReference type="SUPFAM" id="SSF50037">
    <property type="entry name" value="C-terminal domain of transcriptional repressors"/>
    <property type="match status" value="1"/>
</dbReference>
<dbReference type="PROSITE" id="PS50944">
    <property type="entry name" value="HTH_DTXR"/>
    <property type="match status" value="1"/>
</dbReference>
<evidence type="ECO:0000259" key="9">
    <source>
        <dbReference type="PROSITE" id="PS50944"/>
    </source>
</evidence>
<dbReference type="Gene3D" id="2.30.30.90">
    <property type="match status" value="1"/>
</dbReference>
<dbReference type="EMBL" id="FNBK01000001">
    <property type="protein sequence ID" value="SDE72001.1"/>
    <property type="molecule type" value="Genomic_DNA"/>
</dbReference>
<dbReference type="InterPro" id="IPR036390">
    <property type="entry name" value="WH_DNA-bd_sf"/>
</dbReference>
<keyword evidence="6" id="KW-0238">DNA-binding</keyword>
<keyword evidence="11" id="KW-1185">Reference proteome</keyword>
<name>A0A1G7F810_9EURY</name>
<dbReference type="InterPro" id="IPR001367">
    <property type="entry name" value="Fe_dep_repressor"/>
</dbReference>
<organism evidence="10 11">
    <name type="scientific">Halorientalis regularis</name>
    <dbReference type="NCBI Taxonomy" id="660518"/>
    <lineage>
        <taxon>Archaea</taxon>
        <taxon>Methanobacteriati</taxon>
        <taxon>Methanobacteriota</taxon>
        <taxon>Stenosarchaea group</taxon>
        <taxon>Halobacteria</taxon>
        <taxon>Halobacteriales</taxon>
        <taxon>Haloarculaceae</taxon>
        <taxon>Halorientalis</taxon>
    </lineage>
</organism>
<gene>
    <name evidence="10" type="ORF">SAMN05216218_10165</name>
</gene>
<dbReference type="Gene3D" id="1.10.10.10">
    <property type="entry name" value="Winged helix-like DNA-binding domain superfamily/Winged helix DNA-binding domain"/>
    <property type="match status" value="1"/>
</dbReference>
<dbReference type="GO" id="GO:0046983">
    <property type="term" value="F:protein dimerization activity"/>
    <property type="evidence" value="ECO:0007669"/>
    <property type="project" value="InterPro"/>
</dbReference>
<dbReference type="OrthoDB" id="24735at2157"/>
<evidence type="ECO:0000256" key="5">
    <source>
        <dbReference type="ARBA" id="ARBA00023015"/>
    </source>
</evidence>
<proteinExistence type="inferred from homology"/>
<dbReference type="SMART" id="SM00529">
    <property type="entry name" value="HTH_DTXR"/>
    <property type="match status" value="1"/>
</dbReference>
<dbReference type="GO" id="GO:0005737">
    <property type="term" value="C:cytoplasm"/>
    <property type="evidence" value="ECO:0007669"/>
    <property type="project" value="UniProtKB-SubCell"/>
</dbReference>
<dbReference type="SUPFAM" id="SSF46785">
    <property type="entry name" value="Winged helix' DNA-binding domain"/>
    <property type="match status" value="1"/>
</dbReference>
<keyword evidence="5" id="KW-0805">Transcription regulation</keyword>
<reference evidence="11" key="1">
    <citation type="submission" date="2016-10" db="EMBL/GenBank/DDBJ databases">
        <authorList>
            <person name="Varghese N."/>
            <person name="Submissions S."/>
        </authorList>
    </citation>
    <scope>NUCLEOTIDE SEQUENCE [LARGE SCALE GENOMIC DNA]</scope>
    <source>
        <strain evidence="11">IBRC-M 10760</strain>
    </source>
</reference>
<dbReference type="SUPFAM" id="SSF47979">
    <property type="entry name" value="Iron-dependent repressor protein, dimerization domain"/>
    <property type="match status" value="1"/>
</dbReference>
<comment type="subunit">
    <text evidence="3">Homodimer.</text>
</comment>
<dbReference type="InterPro" id="IPR036421">
    <property type="entry name" value="Fe_dep_repressor_sf"/>
</dbReference>
<evidence type="ECO:0000256" key="3">
    <source>
        <dbReference type="ARBA" id="ARBA00011738"/>
    </source>
</evidence>
<dbReference type="Pfam" id="PF04023">
    <property type="entry name" value="FeoA"/>
    <property type="match status" value="1"/>
</dbReference>
<feature type="domain" description="HTH dtxR-type" evidence="9">
    <location>
        <begin position="2"/>
        <end position="64"/>
    </location>
</feature>
<feature type="region of interest" description="Disordered" evidence="8">
    <location>
        <begin position="195"/>
        <end position="234"/>
    </location>
</feature>
<dbReference type="PANTHER" id="PTHR33238">
    <property type="entry name" value="IRON (METAL) DEPENDENT REPRESSOR, DTXR FAMILY"/>
    <property type="match status" value="1"/>
</dbReference>
<keyword evidence="4" id="KW-0408">Iron</keyword>
<dbReference type="InterPro" id="IPR022689">
    <property type="entry name" value="Iron_dep_repressor"/>
</dbReference>
<evidence type="ECO:0000313" key="10">
    <source>
        <dbReference type="EMBL" id="SDE72001.1"/>
    </source>
</evidence>
<dbReference type="AlphaFoldDB" id="A0A1G7F810"/>
<dbReference type="InterPro" id="IPR036388">
    <property type="entry name" value="WH-like_DNA-bd_sf"/>
</dbReference>
<dbReference type="GO" id="GO:0003700">
    <property type="term" value="F:DNA-binding transcription factor activity"/>
    <property type="evidence" value="ECO:0007669"/>
    <property type="project" value="InterPro"/>
</dbReference>
<dbReference type="RefSeq" id="WP_092686466.1">
    <property type="nucleotide sequence ID" value="NZ_FNBK01000001.1"/>
</dbReference>